<name>V6M8C5_9BACL</name>
<organism evidence="14 15">
    <name type="scientific">Brevibacillus panacihumi W25</name>
    <dbReference type="NCBI Taxonomy" id="1408254"/>
    <lineage>
        <taxon>Bacteria</taxon>
        <taxon>Bacillati</taxon>
        <taxon>Bacillota</taxon>
        <taxon>Bacilli</taxon>
        <taxon>Bacillales</taxon>
        <taxon>Paenibacillaceae</taxon>
        <taxon>Brevibacillus</taxon>
    </lineage>
</organism>
<keyword evidence="7" id="KW-0378">Hydrolase</keyword>
<gene>
    <name evidence="14" type="ORF">T458_12025</name>
</gene>
<dbReference type="AlphaFoldDB" id="V6M8C5"/>
<evidence type="ECO:0000256" key="1">
    <source>
        <dbReference type="ARBA" id="ARBA00001947"/>
    </source>
</evidence>
<keyword evidence="6" id="KW-0479">Metal-binding</keyword>
<dbReference type="STRING" id="1408254.T458_12025"/>
<dbReference type="GO" id="GO:0006508">
    <property type="term" value="P:proteolysis"/>
    <property type="evidence" value="ECO:0007669"/>
    <property type="project" value="UniProtKB-KW"/>
</dbReference>
<evidence type="ECO:0000256" key="2">
    <source>
        <dbReference type="ARBA" id="ARBA00004141"/>
    </source>
</evidence>
<feature type="transmembrane region" description="Helical" evidence="12">
    <location>
        <begin position="106"/>
        <end position="126"/>
    </location>
</feature>
<comment type="subcellular location">
    <subcellularLocation>
        <location evidence="2">Membrane</location>
        <topology evidence="2">Multi-pass membrane protein</topology>
    </subcellularLocation>
</comment>
<dbReference type="GO" id="GO:0046872">
    <property type="term" value="F:metal ion binding"/>
    <property type="evidence" value="ECO:0007669"/>
    <property type="project" value="UniProtKB-KW"/>
</dbReference>
<dbReference type="GO" id="GO:0008237">
    <property type="term" value="F:metallopeptidase activity"/>
    <property type="evidence" value="ECO:0007669"/>
    <property type="project" value="UniProtKB-KW"/>
</dbReference>
<keyword evidence="9 12" id="KW-1133">Transmembrane helix</keyword>
<evidence type="ECO:0000313" key="15">
    <source>
        <dbReference type="Proteomes" id="UP000017973"/>
    </source>
</evidence>
<feature type="transmembrane region" description="Helical" evidence="12">
    <location>
        <begin position="38"/>
        <end position="64"/>
    </location>
</feature>
<feature type="transmembrane region" description="Helical" evidence="12">
    <location>
        <begin position="133"/>
        <end position="150"/>
    </location>
</feature>
<keyword evidence="10" id="KW-0482">Metalloprotease</keyword>
<feature type="transmembrane region" description="Helical" evidence="12">
    <location>
        <begin position="7"/>
        <end position="26"/>
    </location>
</feature>
<comment type="cofactor">
    <cofactor evidence="1">
        <name>Zn(2+)</name>
        <dbReference type="ChEBI" id="CHEBI:29105"/>
    </cofactor>
</comment>
<comment type="similarity">
    <text evidence="3">Belongs to the peptidase M50B family.</text>
</comment>
<dbReference type="PATRIC" id="fig|1408254.3.peg.2371"/>
<evidence type="ECO:0000259" key="13">
    <source>
        <dbReference type="Pfam" id="PF02163"/>
    </source>
</evidence>
<evidence type="ECO:0000256" key="11">
    <source>
        <dbReference type="ARBA" id="ARBA00023136"/>
    </source>
</evidence>
<feature type="domain" description="Peptidase M50" evidence="13">
    <location>
        <begin position="53"/>
        <end position="123"/>
    </location>
</feature>
<proteinExistence type="inferred from homology"/>
<evidence type="ECO:0000256" key="4">
    <source>
        <dbReference type="ARBA" id="ARBA00022670"/>
    </source>
</evidence>
<feature type="transmembrane region" description="Helical" evidence="12">
    <location>
        <begin position="170"/>
        <end position="200"/>
    </location>
</feature>
<dbReference type="PANTHER" id="PTHR39188">
    <property type="entry name" value="MEMBRANE-ASSOCIATED ZINC METALLOPROTEASE M50B"/>
    <property type="match status" value="1"/>
</dbReference>
<protein>
    <submittedName>
        <fullName evidence="14">Zn-dependent protease</fullName>
    </submittedName>
</protein>
<feature type="transmembrane region" description="Helical" evidence="12">
    <location>
        <begin position="348"/>
        <end position="369"/>
    </location>
</feature>
<keyword evidence="11 12" id="KW-0472">Membrane</keyword>
<evidence type="ECO:0000256" key="9">
    <source>
        <dbReference type="ARBA" id="ARBA00022989"/>
    </source>
</evidence>
<evidence type="ECO:0000256" key="8">
    <source>
        <dbReference type="ARBA" id="ARBA00022833"/>
    </source>
</evidence>
<dbReference type="GO" id="GO:0016020">
    <property type="term" value="C:membrane"/>
    <property type="evidence" value="ECO:0007669"/>
    <property type="project" value="UniProtKB-SubCell"/>
</dbReference>
<feature type="transmembrane region" description="Helical" evidence="12">
    <location>
        <begin position="76"/>
        <end position="94"/>
    </location>
</feature>
<keyword evidence="15" id="KW-1185">Reference proteome</keyword>
<dbReference type="InterPro" id="IPR008915">
    <property type="entry name" value="Peptidase_M50"/>
</dbReference>
<keyword evidence="8" id="KW-0862">Zinc</keyword>
<dbReference type="CDD" id="cd06160">
    <property type="entry name" value="S2P-M50_like_2"/>
    <property type="match status" value="1"/>
</dbReference>
<evidence type="ECO:0000256" key="5">
    <source>
        <dbReference type="ARBA" id="ARBA00022692"/>
    </source>
</evidence>
<dbReference type="eggNOG" id="COG1994">
    <property type="taxonomic scope" value="Bacteria"/>
</dbReference>
<dbReference type="PANTHER" id="PTHR39188:SF3">
    <property type="entry name" value="STAGE IV SPORULATION PROTEIN FB"/>
    <property type="match status" value="1"/>
</dbReference>
<dbReference type="Pfam" id="PF02163">
    <property type="entry name" value="Peptidase_M50"/>
    <property type="match status" value="2"/>
</dbReference>
<dbReference type="OrthoDB" id="9781963at2"/>
<evidence type="ECO:0000256" key="12">
    <source>
        <dbReference type="SAM" id="Phobius"/>
    </source>
</evidence>
<reference evidence="14 15" key="1">
    <citation type="journal article" date="2014" name="Genome Announc.">
        <title>Draft Genome Sequence of Brevibacillus panacihumi Strain W25, a Halotolerant Hydrocarbon-Degrading Bacterium.</title>
        <authorList>
            <person name="Wang X."/>
            <person name="Jin D."/>
            <person name="Zhou L."/>
            <person name="Wu L."/>
            <person name="An W."/>
            <person name="Chen Y."/>
            <person name="Zhao L."/>
        </authorList>
    </citation>
    <scope>NUCLEOTIDE SEQUENCE [LARGE SCALE GENOMIC DNA]</scope>
    <source>
        <strain evidence="14 15">W25</strain>
    </source>
</reference>
<dbReference type="EMBL" id="AYJU01000016">
    <property type="protein sequence ID" value="EST54120.1"/>
    <property type="molecule type" value="Genomic_DNA"/>
</dbReference>
<sequence length="373" mass="42583">MKKRGSVLLAIGAFLLANLKWILGLLKFSKFGTTLLSMAISLGAYAMFYGWKFAVAIVYLIFVHEMGHLVAAKRKGIATSPAIFIPFAGAMISMKDHPRDAGTEAYLAYGGPLAGLVSFLPALPLYWYTQDPFWALVIYLGALLNLFNLMPISPLDGGRIVSVLSTKIWFIGLIGVGVMLFFSPGPIMVFIFIIGLITWWNRLRESYQHQVLQTEKEMVHEFLHEIAQWPTLESSWYKRMSLNERASRLAQLPPQKGFLIPFLHDEQRLKRDRERLDKVYTNRLLDLFREWEREPVLFIDSDPNRPAPSPTLEEGERVARQRLTEVEEQMHRLSTYYVAPASTKWKVLAAYLGLAAVLSIFFVIGQQWLHQGF</sequence>
<evidence type="ECO:0000256" key="6">
    <source>
        <dbReference type="ARBA" id="ARBA00022723"/>
    </source>
</evidence>
<keyword evidence="5 12" id="KW-0812">Transmembrane</keyword>
<dbReference type="RefSeq" id="WP_023556337.1">
    <property type="nucleotide sequence ID" value="NZ_KI629782.1"/>
</dbReference>
<comment type="caution">
    <text evidence="14">The sequence shown here is derived from an EMBL/GenBank/DDBJ whole genome shotgun (WGS) entry which is preliminary data.</text>
</comment>
<evidence type="ECO:0000256" key="10">
    <source>
        <dbReference type="ARBA" id="ARBA00023049"/>
    </source>
</evidence>
<evidence type="ECO:0000313" key="14">
    <source>
        <dbReference type="EMBL" id="EST54120.1"/>
    </source>
</evidence>
<keyword evidence="4 14" id="KW-0645">Protease</keyword>
<evidence type="ECO:0000256" key="3">
    <source>
        <dbReference type="ARBA" id="ARBA00007931"/>
    </source>
</evidence>
<feature type="domain" description="Peptidase M50" evidence="13">
    <location>
        <begin position="132"/>
        <end position="167"/>
    </location>
</feature>
<accession>V6M8C5</accession>
<dbReference type="Proteomes" id="UP000017973">
    <property type="component" value="Unassembled WGS sequence"/>
</dbReference>
<evidence type="ECO:0000256" key="7">
    <source>
        <dbReference type="ARBA" id="ARBA00022801"/>
    </source>
</evidence>
<dbReference type="HOGENOM" id="CLU_065992_0_0_9"/>